<feature type="region of interest" description="Disordered" evidence="1">
    <location>
        <begin position="81"/>
        <end position="106"/>
    </location>
</feature>
<proteinExistence type="predicted"/>
<sequence length="146" mass="16575">MKCGEKDVSADPHSDSRTVAAWARRGEVTGGDYAMRIGERIAYKMAAGRQLDADLRSSEGTLRQRLLTDLRFFRTHGQRLRADSRRSEWEKEERERESRSRESVRGQKCCSTLRRYPFIAENSATVATVPVVGTETVVTVTVISFF</sequence>
<accession>A0A0L9T8B9</accession>
<organism evidence="2 3">
    <name type="scientific">Phaseolus angularis</name>
    <name type="common">Azuki bean</name>
    <name type="synonym">Vigna angularis</name>
    <dbReference type="NCBI Taxonomy" id="3914"/>
    <lineage>
        <taxon>Eukaryota</taxon>
        <taxon>Viridiplantae</taxon>
        <taxon>Streptophyta</taxon>
        <taxon>Embryophyta</taxon>
        <taxon>Tracheophyta</taxon>
        <taxon>Spermatophyta</taxon>
        <taxon>Magnoliopsida</taxon>
        <taxon>eudicotyledons</taxon>
        <taxon>Gunneridae</taxon>
        <taxon>Pentapetalae</taxon>
        <taxon>rosids</taxon>
        <taxon>fabids</taxon>
        <taxon>Fabales</taxon>
        <taxon>Fabaceae</taxon>
        <taxon>Papilionoideae</taxon>
        <taxon>50 kb inversion clade</taxon>
        <taxon>NPAAA clade</taxon>
        <taxon>indigoferoid/millettioid clade</taxon>
        <taxon>Phaseoleae</taxon>
        <taxon>Vigna</taxon>
    </lineage>
</organism>
<evidence type="ECO:0000256" key="1">
    <source>
        <dbReference type="SAM" id="MobiDB-lite"/>
    </source>
</evidence>
<reference evidence="3" key="1">
    <citation type="journal article" date="2015" name="Proc. Natl. Acad. Sci. U.S.A.">
        <title>Genome sequencing of adzuki bean (Vigna angularis) provides insight into high starch and low fat accumulation and domestication.</title>
        <authorList>
            <person name="Yang K."/>
            <person name="Tian Z."/>
            <person name="Chen C."/>
            <person name="Luo L."/>
            <person name="Zhao B."/>
            <person name="Wang Z."/>
            <person name="Yu L."/>
            <person name="Li Y."/>
            <person name="Sun Y."/>
            <person name="Li W."/>
            <person name="Chen Y."/>
            <person name="Li Y."/>
            <person name="Zhang Y."/>
            <person name="Ai D."/>
            <person name="Zhao J."/>
            <person name="Shang C."/>
            <person name="Ma Y."/>
            <person name="Wu B."/>
            <person name="Wang M."/>
            <person name="Gao L."/>
            <person name="Sun D."/>
            <person name="Zhang P."/>
            <person name="Guo F."/>
            <person name="Wang W."/>
            <person name="Li Y."/>
            <person name="Wang J."/>
            <person name="Varshney R.K."/>
            <person name="Wang J."/>
            <person name="Ling H.Q."/>
            <person name="Wan P."/>
        </authorList>
    </citation>
    <scope>NUCLEOTIDE SEQUENCE</scope>
    <source>
        <strain evidence="3">cv. Jingnong 6</strain>
    </source>
</reference>
<gene>
    <name evidence="2" type="ORF">LR48_Vigan323s000200</name>
</gene>
<feature type="compositionally biased region" description="Basic and acidic residues" evidence="1">
    <location>
        <begin position="81"/>
        <end position="105"/>
    </location>
</feature>
<protein>
    <submittedName>
        <fullName evidence="2">Uncharacterized protein</fullName>
    </submittedName>
</protein>
<dbReference type="Gramene" id="KOM26828">
    <property type="protein sequence ID" value="KOM26828"/>
    <property type="gene ID" value="LR48_Vigan323s000200"/>
</dbReference>
<evidence type="ECO:0000313" key="2">
    <source>
        <dbReference type="EMBL" id="KOM26828.1"/>
    </source>
</evidence>
<dbReference type="AlphaFoldDB" id="A0A0L9T8B9"/>
<evidence type="ECO:0000313" key="3">
    <source>
        <dbReference type="Proteomes" id="UP000053144"/>
    </source>
</evidence>
<dbReference type="Proteomes" id="UP000053144">
    <property type="component" value="Unassembled WGS sequence"/>
</dbReference>
<name>A0A0L9T8B9_PHAAN</name>
<dbReference type="EMBL" id="KQ258344">
    <property type="protein sequence ID" value="KOM26828.1"/>
    <property type="molecule type" value="Genomic_DNA"/>
</dbReference>